<dbReference type="Proteomes" id="UP000474567">
    <property type="component" value="Unassembled WGS sequence"/>
</dbReference>
<dbReference type="NCBIfam" id="TIGR04183">
    <property type="entry name" value="Por_Secre_tail"/>
    <property type="match status" value="1"/>
</dbReference>
<dbReference type="Pfam" id="PF18962">
    <property type="entry name" value="Por_Secre_tail"/>
    <property type="match status" value="1"/>
</dbReference>
<dbReference type="Pfam" id="PF08238">
    <property type="entry name" value="Sel1"/>
    <property type="match status" value="5"/>
</dbReference>
<dbReference type="RefSeq" id="WP_173966283.1">
    <property type="nucleotide sequence ID" value="NZ_CADCST010000083.1"/>
</dbReference>
<evidence type="ECO:0000313" key="4">
    <source>
        <dbReference type="Proteomes" id="UP000474567"/>
    </source>
</evidence>
<dbReference type="Gene3D" id="1.25.40.10">
    <property type="entry name" value="Tetratricopeptide repeat domain"/>
    <property type="match status" value="1"/>
</dbReference>
<evidence type="ECO:0000313" key="3">
    <source>
        <dbReference type="EMBL" id="CAA9198752.1"/>
    </source>
</evidence>
<name>A0ABM8KIS6_9FLAO</name>
<dbReference type="InterPro" id="IPR011990">
    <property type="entry name" value="TPR-like_helical_dom_sf"/>
</dbReference>
<sequence>MKKIIRSGIYLLVFLAGINCFSQKSIKSSPELKTAKLQLIAGSKQYNPKAALVVFEHQASEGNAEAMNGLGLIYSQGLGVAVNESLSLEWFQKAAQNGYPKAYYNLAMHFKNGIGVAKDEVKALDYFEKAVNTGYTYAYFSWGQMISKGLGSPQNYALAMHIWKQGADLGIQDCIYGLGYLHYKGFGTEQDYQKAFILFQLAADKGGSAGMYMLGICYRNGYGINIDNQKARYWLTQSAALGYKNAAIELGQAQPENAMPNQINTQSVALETINTLNEGTAPKKFQKVNQKAIQGDISGIYTGYLIRYDWSGQNIISKTPLEVTLNKKGEILEGEWKEKEGDQAHFQANITPEALIFKNSKIDRIEHFSNNTPKTYEFKQAKLQYLQKDDMVYIAGNIQLYDLEEHEIEKPIYVSLQRNASFEDTGGKQIISQVIIYPNPVTANSFNLSYELTEPTDISIEIYSFTGFLVSEQKLKTIQEGLQQQNIQFNGPSGNYILNLHYGTKVIKTILIKK</sequence>
<dbReference type="InterPro" id="IPR006597">
    <property type="entry name" value="Sel1-like"/>
</dbReference>
<gene>
    <name evidence="3" type="ORF">FLACOL7796_02316</name>
</gene>
<organism evidence="3 4">
    <name type="scientific">Flavobacterium collinsii</name>
    <dbReference type="NCBI Taxonomy" id="1114861"/>
    <lineage>
        <taxon>Bacteria</taxon>
        <taxon>Pseudomonadati</taxon>
        <taxon>Bacteroidota</taxon>
        <taxon>Flavobacteriia</taxon>
        <taxon>Flavobacteriales</taxon>
        <taxon>Flavobacteriaceae</taxon>
        <taxon>Flavobacterium</taxon>
    </lineage>
</organism>
<accession>A0ABM8KIS6</accession>
<dbReference type="SUPFAM" id="SSF81901">
    <property type="entry name" value="HCP-like"/>
    <property type="match status" value="1"/>
</dbReference>
<dbReference type="InterPro" id="IPR052945">
    <property type="entry name" value="Mitotic_Regulator"/>
</dbReference>
<reference evidence="3 4" key="1">
    <citation type="submission" date="2020-02" db="EMBL/GenBank/DDBJ databases">
        <authorList>
            <person name="Criscuolo A."/>
        </authorList>
    </citation>
    <scope>NUCLEOTIDE SEQUENCE [LARGE SCALE GENOMIC DNA]</scope>
    <source>
        <strain evidence="3">CECT7796</strain>
    </source>
</reference>
<protein>
    <recommendedName>
        <fullName evidence="2">Secretion system C-terminal sorting domain-containing protein</fullName>
    </recommendedName>
</protein>
<dbReference type="EMBL" id="CADCST010000083">
    <property type="protein sequence ID" value="CAA9198752.1"/>
    <property type="molecule type" value="Genomic_DNA"/>
</dbReference>
<keyword evidence="4" id="KW-1185">Reference proteome</keyword>
<proteinExistence type="predicted"/>
<dbReference type="PANTHER" id="PTHR43628">
    <property type="entry name" value="ACTIVATOR OF C KINASE PROTEIN 1-RELATED"/>
    <property type="match status" value="1"/>
</dbReference>
<dbReference type="PANTHER" id="PTHR43628:SF1">
    <property type="entry name" value="CHITIN SYNTHASE REGULATORY FACTOR 2-RELATED"/>
    <property type="match status" value="1"/>
</dbReference>
<feature type="domain" description="Secretion system C-terminal sorting" evidence="2">
    <location>
        <begin position="436"/>
        <end position="512"/>
    </location>
</feature>
<evidence type="ECO:0000256" key="1">
    <source>
        <dbReference type="ARBA" id="ARBA00022729"/>
    </source>
</evidence>
<dbReference type="InterPro" id="IPR026444">
    <property type="entry name" value="Secre_tail"/>
</dbReference>
<keyword evidence="1" id="KW-0732">Signal</keyword>
<evidence type="ECO:0000259" key="2">
    <source>
        <dbReference type="Pfam" id="PF18962"/>
    </source>
</evidence>
<dbReference type="SMART" id="SM00671">
    <property type="entry name" value="SEL1"/>
    <property type="match status" value="5"/>
</dbReference>
<comment type="caution">
    <text evidence="3">The sequence shown here is derived from an EMBL/GenBank/DDBJ whole genome shotgun (WGS) entry which is preliminary data.</text>
</comment>